<feature type="domain" description="Calcineurin-like phosphoesterase" evidence="2">
    <location>
        <begin position="56"/>
        <end position="252"/>
    </location>
</feature>
<dbReference type="InterPro" id="IPR029052">
    <property type="entry name" value="Metallo-depent_PP-like"/>
</dbReference>
<reference evidence="3 4" key="1">
    <citation type="submission" date="2023-09" db="EMBL/GenBank/DDBJ databases">
        <authorList>
            <person name="Rey-Velasco X."/>
        </authorList>
    </citation>
    <scope>NUCLEOTIDE SEQUENCE [LARGE SCALE GENOMIC DNA]</scope>
    <source>
        <strain evidence="3 4">F117</strain>
    </source>
</reference>
<evidence type="ECO:0000259" key="2">
    <source>
        <dbReference type="Pfam" id="PF00149"/>
    </source>
</evidence>
<dbReference type="Proteomes" id="UP001262582">
    <property type="component" value="Unassembled WGS sequence"/>
</dbReference>
<evidence type="ECO:0000313" key="3">
    <source>
        <dbReference type="EMBL" id="MDT0678026.1"/>
    </source>
</evidence>
<protein>
    <submittedName>
        <fullName evidence="3">Metallophosphoesterase</fullName>
    </submittedName>
</protein>
<feature type="chain" id="PRO_5047101171" evidence="1">
    <location>
        <begin position="30"/>
        <end position="329"/>
    </location>
</feature>
<dbReference type="EMBL" id="JAVRHK010000014">
    <property type="protein sequence ID" value="MDT0678026.1"/>
    <property type="molecule type" value="Genomic_DNA"/>
</dbReference>
<comment type="caution">
    <text evidence="3">The sequence shown here is derived from an EMBL/GenBank/DDBJ whole genome shotgun (WGS) entry which is preliminary data.</text>
</comment>
<keyword evidence="4" id="KW-1185">Reference proteome</keyword>
<organism evidence="3 4">
    <name type="scientific">Autumnicola musiva</name>
    <dbReference type="NCBI Taxonomy" id="3075589"/>
    <lineage>
        <taxon>Bacteria</taxon>
        <taxon>Pseudomonadati</taxon>
        <taxon>Bacteroidota</taxon>
        <taxon>Flavobacteriia</taxon>
        <taxon>Flavobacteriales</taxon>
        <taxon>Flavobacteriaceae</taxon>
        <taxon>Autumnicola</taxon>
    </lineage>
</organism>
<keyword evidence="1" id="KW-0732">Signal</keyword>
<feature type="signal peptide" evidence="1">
    <location>
        <begin position="1"/>
        <end position="29"/>
    </location>
</feature>
<evidence type="ECO:0000256" key="1">
    <source>
        <dbReference type="SAM" id="SignalP"/>
    </source>
</evidence>
<dbReference type="RefSeq" id="WP_311504365.1">
    <property type="nucleotide sequence ID" value="NZ_JAVRHK010000014.1"/>
</dbReference>
<accession>A0ABU3D913</accession>
<dbReference type="PANTHER" id="PTHR43143:SF5">
    <property type="entry name" value="SECRETED PROTEIN"/>
    <property type="match status" value="1"/>
</dbReference>
<evidence type="ECO:0000313" key="4">
    <source>
        <dbReference type="Proteomes" id="UP001262582"/>
    </source>
</evidence>
<sequence>MRVTKLHNNRICNSVFLLAAFLLCFSASGQDSFEFVVLPDTQTYVEEYPEIYLDQMQWIAENKDRFSFALHVGDITQNNNKEEWETAKKGFQILKGKVPFAFALGNHDMGSEPGKFADVRNTTMANQYFSPNEIPNLVESFPKGTVENLCSEFNVNGKSWMVLSLEFGPRNKTVEWANEIISRNKDHNVILVTHAYLFSDSTLHDKEDWWQPKDYGIGKEKGEEAANNGRQLWEKLISQYENIKMVFSGHILKSGVGTLVSTGKNGNKVYQMLANYQKGVEGSENGGNGFLRIIEVKDNTISVKTYSPWLQKFKEQKEHNFSFTDVELQ</sequence>
<dbReference type="SUPFAM" id="SSF56300">
    <property type="entry name" value="Metallo-dependent phosphatases"/>
    <property type="match status" value="1"/>
</dbReference>
<dbReference type="InterPro" id="IPR004843">
    <property type="entry name" value="Calcineurin-like_PHP"/>
</dbReference>
<dbReference type="Pfam" id="PF00149">
    <property type="entry name" value="Metallophos"/>
    <property type="match status" value="1"/>
</dbReference>
<dbReference type="PANTHER" id="PTHR43143">
    <property type="entry name" value="METALLOPHOSPHOESTERASE, CALCINEURIN SUPERFAMILY"/>
    <property type="match status" value="1"/>
</dbReference>
<gene>
    <name evidence="3" type="ORF">RM539_15690</name>
</gene>
<name>A0ABU3D913_9FLAO</name>
<dbReference type="InterPro" id="IPR051918">
    <property type="entry name" value="STPP_CPPED1"/>
</dbReference>
<dbReference type="Gene3D" id="3.60.21.10">
    <property type="match status" value="1"/>
</dbReference>
<proteinExistence type="predicted"/>